<organism evidence="1 2">
    <name type="scientific">Coemansia furcata</name>
    <dbReference type="NCBI Taxonomy" id="417177"/>
    <lineage>
        <taxon>Eukaryota</taxon>
        <taxon>Fungi</taxon>
        <taxon>Fungi incertae sedis</taxon>
        <taxon>Zoopagomycota</taxon>
        <taxon>Kickxellomycotina</taxon>
        <taxon>Kickxellomycetes</taxon>
        <taxon>Kickxellales</taxon>
        <taxon>Kickxellaceae</taxon>
        <taxon>Coemansia</taxon>
    </lineage>
</organism>
<keyword evidence="2" id="KW-1185">Reference proteome</keyword>
<evidence type="ECO:0000313" key="1">
    <source>
        <dbReference type="EMBL" id="KAJ2810450.1"/>
    </source>
</evidence>
<comment type="caution">
    <text evidence="1">The sequence shown here is derived from an EMBL/GenBank/DDBJ whole genome shotgun (WGS) entry which is preliminary data.</text>
</comment>
<gene>
    <name evidence="1" type="ORF">H4S07_002663</name>
</gene>
<proteinExistence type="predicted"/>
<name>A0ACC1LJW8_9FUNG</name>
<sequence>VGSDDYCKSKSGSYDHKVNICTDGTPGKDTCRGDSGGPLLTPVNNGSNKYALIGITSYTPVNAKNPNGLCAQADSSGVYTRVAPYISWIAQYANLNATAISITNTTAAHSDSVVSSKSGASLNWLSSDLDPTDEVDSDNGDIFGEPSIIYASISDSYTNDAKTSRFMLTTSIGYVAIGAVIAIIALV</sequence>
<feature type="non-terminal residue" evidence="1">
    <location>
        <position position="1"/>
    </location>
</feature>
<dbReference type="Proteomes" id="UP001140096">
    <property type="component" value="Unassembled WGS sequence"/>
</dbReference>
<protein>
    <submittedName>
        <fullName evidence="1">Uncharacterized protein</fullName>
    </submittedName>
</protein>
<reference evidence="1" key="1">
    <citation type="submission" date="2022-07" db="EMBL/GenBank/DDBJ databases">
        <title>Phylogenomic reconstructions and comparative analyses of Kickxellomycotina fungi.</title>
        <authorList>
            <person name="Reynolds N.K."/>
            <person name="Stajich J.E."/>
            <person name="Barry K."/>
            <person name="Grigoriev I.V."/>
            <person name="Crous P."/>
            <person name="Smith M.E."/>
        </authorList>
    </citation>
    <scope>NUCLEOTIDE SEQUENCE</scope>
    <source>
        <strain evidence="1">CBS 102833</strain>
    </source>
</reference>
<accession>A0ACC1LJW8</accession>
<evidence type="ECO:0000313" key="2">
    <source>
        <dbReference type="Proteomes" id="UP001140096"/>
    </source>
</evidence>
<dbReference type="EMBL" id="JANBUP010000705">
    <property type="protein sequence ID" value="KAJ2810450.1"/>
    <property type="molecule type" value="Genomic_DNA"/>
</dbReference>